<dbReference type="InterPro" id="IPR052018">
    <property type="entry name" value="PHP_domain"/>
</dbReference>
<dbReference type="Pfam" id="PF02811">
    <property type="entry name" value="PHP"/>
    <property type="match status" value="1"/>
</dbReference>
<evidence type="ECO:0000259" key="1">
    <source>
        <dbReference type="SMART" id="SM00481"/>
    </source>
</evidence>
<dbReference type="GO" id="GO:0035312">
    <property type="term" value="F:5'-3' DNA exonuclease activity"/>
    <property type="evidence" value="ECO:0007669"/>
    <property type="project" value="TreeGrafter"/>
</dbReference>
<feature type="domain" description="Polymerase/histidinol phosphatase N-terminal" evidence="1">
    <location>
        <begin position="6"/>
        <end position="79"/>
    </location>
</feature>
<reference evidence="2" key="1">
    <citation type="journal article" date="2014" name="Front. Microbiol.">
        <title>High frequency of phylogenetically diverse reductive dehalogenase-homologous genes in deep subseafloor sedimentary metagenomes.</title>
        <authorList>
            <person name="Kawai M."/>
            <person name="Futagami T."/>
            <person name="Toyoda A."/>
            <person name="Takaki Y."/>
            <person name="Nishi S."/>
            <person name="Hori S."/>
            <person name="Arai W."/>
            <person name="Tsubouchi T."/>
            <person name="Morono Y."/>
            <person name="Uchiyama I."/>
            <person name="Ito T."/>
            <person name="Fujiyama A."/>
            <person name="Inagaki F."/>
            <person name="Takami H."/>
        </authorList>
    </citation>
    <scope>NUCLEOTIDE SEQUENCE</scope>
    <source>
        <strain evidence="2">Expedition CK06-06</strain>
    </source>
</reference>
<sequence>SNFVKADLHIHSYGISDGSYDVKDTQMTPEAIVDKAVEKSLSIISITDHNEINNSKKAIDYSNGKEILVIPGIEVSTTQGHLLVYFEKFQELRSFHGKLNISDDRERCTQGIVDCLDLASRFHGIGVLAHIELKSGFEKAIARFSNVIKDVYTHKSLYALEISSKNSINLYTDDDSDNDRKVLINSRREKLSLSNDALLPKLMSSDSHSIDKLGKNADGKHRLTRIKVDSLTFAAFRTALLSHESRIRLEEFIPERIPHIVGLNLKV</sequence>
<name>X1TLB5_9ZZZZ</name>
<dbReference type="CDD" id="cd07432">
    <property type="entry name" value="PHP_HisPPase"/>
    <property type="match status" value="1"/>
</dbReference>
<dbReference type="InterPro" id="IPR016195">
    <property type="entry name" value="Pol/histidinol_Pase-like"/>
</dbReference>
<organism evidence="2">
    <name type="scientific">marine sediment metagenome</name>
    <dbReference type="NCBI Taxonomy" id="412755"/>
    <lineage>
        <taxon>unclassified sequences</taxon>
        <taxon>metagenomes</taxon>
        <taxon>ecological metagenomes</taxon>
    </lineage>
</organism>
<gene>
    <name evidence="2" type="ORF">S12H4_37783</name>
</gene>
<evidence type="ECO:0000313" key="2">
    <source>
        <dbReference type="EMBL" id="GAI88365.1"/>
    </source>
</evidence>
<feature type="non-terminal residue" evidence="2">
    <location>
        <position position="1"/>
    </location>
</feature>
<dbReference type="PANTHER" id="PTHR42924:SF3">
    <property type="entry name" value="POLYMERASE_HISTIDINOL PHOSPHATASE N-TERMINAL DOMAIN-CONTAINING PROTEIN"/>
    <property type="match status" value="1"/>
</dbReference>
<feature type="non-terminal residue" evidence="2">
    <location>
        <position position="267"/>
    </location>
</feature>
<proteinExistence type="predicted"/>
<dbReference type="GO" id="GO:0004534">
    <property type="term" value="F:5'-3' RNA exonuclease activity"/>
    <property type="evidence" value="ECO:0007669"/>
    <property type="project" value="TreeGrafter"/>
</dbReference>
<dbReference type="Gene3D" id="3.20.20.140">
    <property type="entry name" value="Metal-dependent hydrolases"/>
    <property type="match status" value="1"/>
</dbReference>
<dbReference type="InterPro" id="IPR004013">
    <property type="entry name" value="PHP_dom"/>
</dbReference>
<accession>X1TLB5</accession>
<dbReference type="InterPro" id="IPR003141">
    <property type="entry name" value="Pol/His_phosphatase_N"/>
</dbReference>
<protein>
    <recommendedName>
        <fullName evidence="1">Polymerase/histidinol phosphatase N-terminal domain-containing protein</fullName>
    </recommendedName>
</protein>
<dbReference type="SMART" id="SM00481">
    <property type="entry name" value="POLIIIAc"/>
    <property type="match status" value="1"/>
</dbReference>
<dbReference type="EMBL" id="BARW01022683">
    <property type="protein sequence ID" value="GAI88365.1"/>
    <property type="molecule type" value="Genomic_DNA"/>
</dbReference>
<comment type="caution">
    <text evidence="2">The sequence shown here is derived from an EMBL/GenBank/DDBJ whole genome shotgun (WGS) entry which is preliminary data.</text>
</comment>
<dbReference type="SUPFAM" id="SSF89550">
    <property type="entry name" value="PHP domain-like"/>
    <property type="match status" value="1"/>
</dbReference>
<dbReference type="PANTHER" id="PTHR42924">
    <property type="entry name" value="EXONUCLEASE"/>
    <property type="match status" value="1"/>
</dbReference>
<dbReference type="AlphaFoldDB" id="X1TLB5"/>